<reference evidence="2" key="1">
    <citation type="journal article" date="2012" name="Nat. Biotechnol.">
        <title>Reference genome sequence of the model plant Setaria.</title>
        <authorList>
            <person name="Bennetzen J.L."/>
            <person name="Schmutz J."/>
            <person name="Wang H."/>
            <person name="Percifield R."/>
            <person name="Hawkins J."/>
            <person name="Pontaroli A.C."/>
            <person name="Estep M."/>
            <person name="Feng L."/>
            <person name="Vaughn J.N."/>
            <person name="Grimwood J."/>
            <person name="Jenkins J."/>
            <person name="Barry K."/>
            <person name="Lindquist E."/>
            <person name="Hellsten U."/>
            <person name="Deshpande S."/>
            <person name="Wang X."/>
            <person name="Wu X."/>
            <person name="Mitros T."/>
            <person name="Triplett J."/>
            <person name="Yang X."/>
            <person name="Ye C.Y."/>
            <person name="Mauro-Herrera M."/>
            <person name="Wang L."/>
            <person name="Li P."/>
            <person name="Sharma M."/>
            <person name="Sharma R."/>
            <person name="Ronald P.C."/>
            <person name="Panaud O."/>
            <person name="Kellogg E.A."/>
            <person name="Brutnell T.P."/>
            <person name="Doust A.N."/>
            <person name="Tuskan G.A."/>
            <person name="Rokhsar D."/>
            <person name="Devos K.M."/>
        </authorList>
    </citation>
    <scope>NUCLEOTIDE SEQUENCE [LARGE SCALE GENOMIC DNA]</scope>
    <source>
        <strain evidence="2">cv. Yugu1</strain>
    </source>
</reference>
<dbReference type="InParanoid" id="K3XZS7"/>
<organism evidence="1 2">
    <name type="scientific">Setaria italica</name>
    <name type="common">Foxtail millet</name>
    <name type="synonym">Panicum italicum</name>
    <dbReference type="NCBI Taxonomy" id="4555"/>
    <lineage>
        <taxon>Eukaryota</taxon>
        <taxon>Viridiplantae</taxon>
        <taxon>Streptophyta</taxon>
        <taxon>Embryophyta</taxon>
        <taxon>Tracheophyta</taxon>
        <taxon>Spermatophyta</taxon>
        <taxon>Magnoliopsida</taxon>
        <taxon>Liliopsida</taxon>
        <taxon>Poales</taxon>
        <taxon>Poaceae</taxon>
        <taxon>PACMAD clade</taxon>
        <taxon>Panicoideae</taxon>
        <taxon>Panicodae</taxon>
        <taxon>Paniceae</taxon>
        <taxon>Cenchrinae</taxon>
        <taxon>Setaria</taxon>
    </lineage>
</organism>
<evidence type="ECO:0000313" key="2">
    <source>
        <dbReference type="Proteomes" id="UP000004995"/>
    </source>
</evidence>
<evidence type="ECO:0000313" key="1">
    <source>
        <dbReference type="EnsemblPlants" id="KQL12008"/>
    </source>
</evidence>
<proteinExistence type="predicted"/>
<reference evidence="1" key="2">
    <citation type="submission" date="2018-08" db="UniProtKB">
        <authorList>
            <consortium name="EnsemblPlants"/>
        </authorList>
    </citation>
    <scope>IDENTIFICATION</scope>
    <source>
        <strain evidence="1">Yugu1</strain>
    </source>
</reference>
<protein>
    <submittedName>
        <fullName evidence="1">Uncharacterized protein</fullName>
    </submittedName>
</protein>
<dbReference type="Gramene" id="KQL12008">
    <property type="protein sequence ID" value="KQL12008"/>
    <property type="gene ID" value="SETIT_007438mg"/>
</dbReference>
<dbReference type="AlphaFoldDB" id="K3XZS7"/>
<dbReference type="EnsemblPlants" id="KQL12008">
    <property type="protein sequence ID" value="KQL12008"/>
    <property type="gene ID" value="SETIT_007438mg"/>
</dbReference>
<sequence length="147" mass="16511">MARMTCETRALCLAWLAHQHPSPRSMEMTAGLGHGPLLARTRNTGTAAWRPASCRIHPSLGVSLSVSVRTPYLAASSEQLVPEAHYLCIAHTTTWSQRPHRARTYTFALYSFIQVPKAPPLKSADPLFMRPIYYYTAQNIRCQKKKS</sequence>
<dbReference type="EMBL" id="AGNK02002678">
    <property type="status" value="NOT_ANNOTATED_CDS"/>
    <property type="molecule type" value="Genomic_DNA"/>
</dbReference>
<dbReference type="Proteomes" id="UP000004995">
    <property type="component" value="Unassembled WGS sequence"/>
</dbReference>
<dbReference type="HOGENOM" id="CLU_1771283_0_0_1"/>
<keyword evidence="2" id="KW-1185">Reference proteome</keyword>
<name>K3XZS7_SETIT</name>
<accession>K3XZS7</accession>